<comment type="caution">
    <text evidence="3">The sequence shown here is derived from an EMBL/GenBank/DDBJ whole genome shotgun (WGS) entry which is preliminary data.</text>
</comment>
<keyword evidence="2" id="KW-0812">Transmembrane</keyword>
<feature type="compositionally biased region" description="Polar residues" evidence="1">
    <location>
        <begin position="122"/>
        <end position="139"/>
    </location>
</feature>
<organism evidence="3 4">
    <name type="scientific">Saccharopolyspora gloriosae</name>
    <dbReference type="NCBI Taxonomy" id="455344"/>
    <lineage>
        <taxon>Bacteria</taxon>
        <taxon>Bacillati</taxon>
        <taxon>Actinomycetota</taxon>
        <taxon>Actinomycetes</taxon>
        <taxon>Pseudonocardiales</taxon>
        <taxon>Pseudonocardiaceae</taxon>
        <taxon>Saccharopolyspora</taxon>
    </lineage>
</organism>
<dbReference type="Proteomes" id="UP000580474">
    <property type="component" value="Unassembled WGS sequence"/>
</dbReference>
<evidence type="ECO:0000256" key="2">
    <source>
        <dbReference type="SAM" id="Phobius"/>
    </source>
</evidence>
<evidence type="ECO:0000256" key="1">
    <source>
        <dbReference type="SAM" id="MobiDB-lite"/>
    </source>
</evidence>
<dbReference type="AlphaFoldDB" id="A0A840NJ96"/>
<dbReference type="EMBL" id="JACHIV010000001">
    <property type="protein sequence ID" value="MBB5068347.1"/>
    <property type="molecule type" value="Genomic_DNA"/>
</dbReference>
<reference evidence="3 4" key="1">
    <citation type="submission" date="2020-08" db="EMBL/GenBank/DDBJ databases">
        <title>Sequencing the genomes of 1000 actinobacteria strains.</title>
        <authorList>
            <person name="Klenk H.-P."/>
        </authorList>
    </citation>
    <scope>NUCLEOTIDE SEQUENCE [LARGE SCALE GENOMIC DNA]</scope>
    <source>
        <strain evidence="3 4">DSM 45582</strain>
    </source>
</reference>
<evidence type="ECO:0000313" key="4">
    <source>
        <dbReference type="Proteomes" id="UP000580474"/>
    </source>
</evidence>
<accession>A0A840NJ96</accession>
<keyword evidence="4" id="KW-1185">Reference proteome</keyword>
<evidence type="ECO:0000313" key="3">
    <source>
        <dbReference type="EMBL" id="MBB5068347.1"/>
    </source>
</evidence>
<gene>
    <name evidence="3" type="ORF">BJ969_001435</name>
</gene>
<feature type="transmembrane region" description="Helical" evidence="2">
    <location>
        <begin position="6"/>
        <end position="29"/>
    </location>
</feature>
<feature type="region of interest" description="Disordered" evidence="1">
    <location>
        <begin position="40"/>
        <end position="140"/>
    </location>
</feature>
<protein>
    <submittedName>
        <fullName evidence="3">Uncharacterized protein</fullName>
    </submittedName>
</protein>
<keyword evidence="2" id="KW-1133">Transmembrane helix</keyword>
<sequence>MLNTLAVFVLMASLGIGTIIGSLIAMCWFERRMLGEEPLPSPARHHCTEPEPAEPQVTEPQIAEPSAAEPQVIESRTAEPEVVEPRAGESRPQRIAVPTPSAGPRVPVLAADADQSGVLKSAKSNPGETTQVTSDSTVAEATARCHVPAGTST</sequence>
<proteinExistence type="predicted"/>
<name>A0A840NJ96_9PSEU</name>
<keyword evidence="2" id="KW-0472">Membrane</keyword>
<feature type="compositionally biased region" description="Basic and acidic residues" evidence="1">
    <location>
        <begin position="76"/>
        <end position="92"/>
    </location>
</feature>